<dbReference type="Proteomes" id="UP000483362">
    <property type="component" value="Unassembled WGS sequence"/>
</dbReference>
<keyword evidence="4" id="KW-1185">Reference proteome</keyword>
<reference evidence="3 4" key="1">
    <citation type="submission" date="2019-08" db="EMBL/GenBank/DDBJ databases">
        <title>In-depth cultivation of the pig gut microbiome towards novel bacterial diversity and tailored functional studies.</title>
        <authorList>
            <person name="Wylensek D."/>
            <person name="Hitch T.C.A."/>
            <person name="Clavel T."/>
        </authorList>
    </citation>
    <scope>NUCLEOTIDE SEQUENCE [LARGE SCALE GENOMIC DNA]</scope>
    <source>
        <strain evidence="3 4">Oil-RF-744-WCA-WT-10</strain>
    </source>
</reference>
<evidence type="ECO:0000256" key="1">
    <source>
        <dbReference type="SAM" id="SignalP"/>
    </source>
</evidence>
<dbReference type="RefSeq" id="WP_154328497.1">
    <property type="nucleotide sequence ID" value="NZ_CP045696.1"/>
</dbReference>
<dbReference type="AlphaFoldDB" id="A0A6L5XEN9"/>
<evidence type="ECO:0000313" key="4">
    <source>
        <dbReference type="Proteomes" id="UP000483362"/>
    </source>
</evidence>
<sequence length="294" mass="32819">MKKFLTLFTFLILSLAGIEASGADYKTLFAYPSAPDTCSTTESRFNYCTLHFWDNFDVTKQLTPATDSLLVTAMSDFISFMKQANGNVALGAIRSLMFKAQANKPNFMKLMDAASLLLYLNNPGVKDDVYLTFLKCVLDASWVPGKDKALYKDLYSRIDASRLGAEMPNIDVSDGSGKKKLYDLPADSAQMVLLFFTGDDADSPLERTRLSVDVGVNESIKAGYMKVINIYTGKNTRQFLAEASQYPNWTLVASPEVYKQIDVRGVPSLFILDNKHVIQTKNVTVDFIKRAFYN</sequence>
<dbReference type="InterPro" id="IPR033395">
    <property type="entry name" value="DUF5106"/>
</dbReference>
<name>A0A6L5XEN9_9BACT</name>
<keyword evidence="1" id="KW-0732">Signal</keyword>
<dbReference type="EMBL" id="VULT01000014">
    <property type="protein sequence ID" value="MSS17993.1"/>
    <property type="molecule type" value="Genomic_DNA"/>
</dbReference>
<evidence type="ECO:0000259" key="2">
    <source>
        <dbReference type="Pfam" id="PF17127"/>
    </source>
</evidence>
<protein>
    <submittedName>
        <fullName evidence="3">DUF5106 domain-containing protein</fullName>
    </submittedName>
</protein>
<proteinExistence type="predicted"/>
<dbReference type="Pfam" id="PF17127">
    <property type="entry name" value="DUF5106"/>
    <property type="match status" value="1"/>
</dbReference>
<accession>A0A6L5XEN9</accession>
<gene>
    <name evidence="3" type="ORF">FYJ29_09525</name>
</gene>
<evidence type="ECO:0000313" key="3">
    <source>
        <dbReference type="EMBL" id="MSS17993.1"/>
    </source>
</evidence>
<feature type="domain" description="DUF5106" evidence="2">
    <location>
        <begin position="26"/>
        <end position="158"/>
    </location>
</feature>
<organism evidence="3 4">
    <name type="scientific">Sodaliphilus pleomorphus</name>
    <dbReference type="NCBI Taxonomy" id="2606626"/>
    <lineage>
        <taxon>Bacteria</taxon>
        <taxon>Pseudomonadati</taxon>
        <taxon>Bacteroidota</taxon>
        <taxon>Bacteroidia</taxon>
        <taxon>Bacteroidales</taxon>
        <taxon>Muribaculaceae</taxon>
        <taxon>Sodaliphilus</taxon>
    </lineage>
</organism>
<feature type="chain" id="PRO_5026847639" evidence="1">
    <location>
        <begin position="23"/>
        <end position="294"/>
    </location>
</feature>
<dbReference type="Gene3D" id="3.40.30.10">
    <property type="entry name" value="Glutaredoxin"/>
    <property type="match status" value="1"/>
</dbReference>
<comment type="caution">
    <text evidence="3">The sequence shown here is derived from an EMBL/GenBank/DDBJ whole genome shotgun (WGS) entry which is preliminary data.</text>
</comment>
<feature type="signal peptide" evidence="1">
    <location>
        <begin position="1"/>
        <end position="22"/>
    </location>
</feature>